<reference evidence="3" key="1">
    <citation type="journal article" date="2015" name="Genome Announc.">
        <title>Draft genome sequence of the cellulolytic fungus Chaetomium globosum.</title>
        <authorList>
            <person name="Cuomo C.A."/>
            <person name="Untereiner W.A."/>
            <person name="Ma L.-J."/>
            <person name="Grabherr M."/>
            <person name="Birren B.W."/>
        </authorList>
    </citation>
    <scope>NUCLEOTIDE SEQUENCE [LARGE SCALE GENOMIC DNA]</scope>
    <source>
        <strain evidence="3">ATCC 6205 / CBS 148.51 / DSM 1962 / NBRC 6347 / NRRL 1970</strain>
    </source>
</reference>
<feature type="region of interest" description="Disordered" evidence="1">
    <location>
        <begin position="85"/>
        <end position="115"/>
    </location>
</feature>
<dbReference type="EMBL" id="CH408029">
    <property type="protein sequence ID" value="EAQ93263.1"/>
    <property type="molecule type" value="Genomic_DNA"/>
</dbReference>
<organism evidence="2 3">
    <name type="scientific">Chaetomium globosum (strain ATCC 6205 / CBS 148.51 / DSM 1962 / NBRC 6347 / NRRL 1970)</name>
    <name type="common">Soil fungus</name>
    <dbReference type="NCBI Taxonomy" id="306901"/>
    <lineage>
        <taxon>Eukaryota</taxon>
        <taxon>Fungi</taxon>
        <taxon>Dikarya</taxon>
        <taxon>Ascomycota</taxon>
        <taxon>Pezizomycotina</taxon>
        <taxon>Sordariomycetes</taxon>
        <taxon>Sordariomycetidae</taxon>
        <taxon>Sordariales</taxon>
        <taxon>Chaetomiaceae</taxon>
        <taxon>Chaetomium</taxon>
    </lineage>
</organism>
<gene>
    <name evidence="2" type="ORF">CHGG_01498</name>
</gene>
<feature type="region of interest" description="Disordered" evidence="1">
    <location>
        <begin position="161"/>
        <end position="183"/>
    </location>
</feature>
<evidence type="ECO:0000313" key="2">
    <source>
        <dbReference type="EMBL" id="EAQ93263.1"/>
    </source>
</evidence>
<dbReference type="OrthoDB" id="10329614at2759"/>
<dbReference type="InParanoid" id="Q2HE56"/>
<protein>
    <submittedName>
        <fullName evidence="2">Uncharacterized protein</fullName>
    </submittedName>
</protein>
<dbReference type="AlphaFoldDB" id="Q2HE56"/>
<evidence type="ECO:0000313" key="3">
    <source>
        <dbReference type="Proteomes" id="UP000001056"/>
    </source>
</evidence>
<dbReference type="RefSeq" id="XP_001220719.1">
    <property type="nucleotide sequence ID" value="XM_001220718.1"/>
</dbReference>
<dbReference type="Proteomes" id="UP000001056">
    <property type="component" value="Unassembled WGS sequence"/>
</dbReference>
<feature type="region of interest" description="Disordered" evidence="1">
    <location>
        <begin position="1"/>
        <end position="37"/>
    </location>
</feature>
<proteinExistence type="predicted"/>
<keyword evidence="3" id="KW-1185">Reference proteome</keyword>
<sequence length="326" mass="34805">MPNPSLARPARHRRLPRSRVPSRSTVNSPHSSGYSARPTCSTVFEGMGCTWLTSVKITPPVTCSGGALEEKRPFAVPLKRGHHEWGQTRYHGGTFRGSRREQRALPSNDAPAAGRNRWLTGGRSIAKDKGASALSVGGGGAVQFPTCLIGTRRGHEVGGLEHPPFEHVGQAEVPTRPSIPCRRGNKHANIQFLTKKGVAVWIPPPPATLVPESPSRRSQIMGPNSAPGYPVLSVANGGIDPSGFIPGCGPRGRSAMTRARTVEHARFSGIGKAMMTARTLRTDCRCAGISARVHLRRWDEGTGSPQGRICRLIFKACGGAPRTSGS</sequence>
<dbReference type="HOGENOM" id="CLU_852583_0_0_1"/>
<evidence type="ECO:0000256" key="1">
    <source>
        <dbReference type="SAM" id="MobiDB-lite"/>
    </source>
</evidence>
<dbReference type="GeneID" id="4388175"/>
<dbReference type="VEuPathDB" id="FungiDB:CHGG_01498"/>
<name>Q2HE56_CHAGB</name>
<feature type="compositionally biased region" description="Low complexity" evidence="1">
    <location>
        <begin position="18"/>
        <end position="29"/>
    </location>
</feature>
<accession>Q2HE56</accession>